<dbReference type="InterPro" id="IPR005612">
    <property type="entry name" value="CCAAT-binding_factor"/>
</dbReference>
<evidence type="ECO:0008006" key="10">
    <source>
        <dbReference type="Google" id="ProtNLM"/>
    </source>
</evidence>
<feature type="region of interest" description="Disordered" evidence="5">
    <location>
        <begin position="1"/>
        <end position="174"/>
    </location>
</feature>
<evidence type="ECO:0000259" key="6">
    <source>
        <dbReference type="Pfam" id="PF03914"/>
    </source>
</evidence>
<evidence type="ECO:0000259" key="7">
    <source>
        <dbReference type="Pfam" id="PF07540"/>
    </source>
</evidence>
<feature type="compositionally biased region" description="Basic residues" evidence="5">
    <location>
        <begin position="572"/>
        <end position="582"/>
    </location>
</feature>
<evidence type="ECO:0000256" key="2">
    <source>
        <dbReference type="ARBA" id="ARBA00007797"/>
    </source>
</evidence>
<feature type="region of interest" description="Disordered" evidence="5">
    <location>
        <begin position="551"/>
        <end position="586"/>
    </location>
</feature>
<dbReference type="PANTHER" id="PTHR14428">
    <property type="entry name" value="NUCLEOLAR COMPLEX PROTEIN 3"/>
    <property type="match status" value="1"/>
</dbReference>
<dbReference type="GO" id="GO:0005730">
    <property type="term" value="C:nucleolus"/>
    <property type="evidence" value="ECO:0007669"/>
    <property type="project" value="UniProtKB-SubCell"/>
</dbReference>
<keyword evidence="4" id="KW-0539">Nucleus</keyword>
<dbReference type="AlphaFoldDB" id="A0A9W8ABT8"/>
<comment type="subcellular location">
    <subcellularLocation>
        <location evidence="1">Nucleus</location>
        <location evidence="1">Nucleolus</location>
    </subcellularLocation>
</comment>
<feature type="domain" description="CCAAT-binding factor" evidence="6">
    <location>
        <begin position="712"/>
        <end position="905"/>
    </location>
</feature>
<feature type="compositionally biased region" description="Basic and acidic residues" evidence="5">
    <location>
        <begin position="552"/>
        <end position="571"/>
    </location>
</feature>
<feature type="region of interest" description="Disordered" evidence="5">
    <location>
        <begin position="217"/>
        <end position="306"/>
    </location>
</feature>
<feature type="compositionally biased region" description="Basic and acidic residues" evidence="5">
    <location>
        <begin position="222"/>
        <end position="238"/>
    </location>
</feature>
<name>A0A9W8ABT8_9FUNG</name>
<feature type="compositionally biased region" description="Acidic residues" evidence="5">
    <location>
        <begin position="283"/>
        <end position="294"/>
    </location>
</feature>
<evidence type="ECO:0000256" key="5">
    <source>
        <dbReference type="SAM" id="MobiDB-lite"/>
    </source>
</evidence>
<evidence type="ECO:0000256" key="3">
    <source>
        <dbReference type="ARBA" id="ARBA00023054"/>
    </source>
</evidence>
<sequence>MGLKAGAKGSFGVKAKPKSKGALSKKHGNSAAAGPKSKNKKHKPDLNQLRKDEEDEKDNGDGGEGVDEEDISFVMGNSGRLGFLKSMNVEDLEKKSDKKEKKDNYLDVVKGNDGKKSNQSESLQPGELTESEDDDLDEGISELEYMTSDEDDNVDDSSDLAMPDSGVDDDDTSNEELAKVFDDEKPSILNHKEKKALKRKTAMSDLMDYEKLPRKFGLYGDLNKKQSESTRLPIKDASGRLLTVEDEGSENDDAAEGEDGADSEIQPSASEGEYEDVQGVSEDQSEAASSEDDSQSVAVKDQRASHTVNDIDLSSLPKKQYVIARKIQLAEIAELITQNPEKNIGQMKKLVGICDEEQARGNIKVQHLGLLTQLAIYKDILPDYRIRELTAEEKATKVSKEVKAQRKFEELIVNHYKNFITQIHKIIVKATQEFKQPSFDRVGAEIAVKCVGELVTEHPHFNFRAELIDDLVHVYVQPSFRVLHPNYASIAKLGRHYTEQLFNMDISGEYAKESVECASKRIKRLGGGSRIDPSCLRPWLKLRLYDELSENPEDRRREEREANKRQREHERRKIMRKKGGSKARLEAKRHVKLSKKQIKIRKEQTEVERSMLEAEAEVSVEERTKWHEKTLSAVFVTYFRILKNYKEYAANNGNKSLADSEDAVLIPVVLEGLAKFAHLISVDFFPDLLKTLKSVIQGQVEKSVATMSTRSSLLCILTAVHILSGQGEALNLDLGDFYRHLYSLLGELSCRSNIESTKFNDPKNNENAGQDKSESEIDWNEKVRSEADLLFDCLNRMFFVGPKTNPQRVAAFMKRLMIASLYWPSKTAVRAIRFVHKLFIKYSKLTSWLIPEENAGDDSDNETTLVMNGVYRKELDDPEMCNPLATQLYEIHWLQTHHSADVRSAVGDLIRFAKQLLKRQQKQDSERQ</sequence>
<dbReference type="OrthoDB" id="10263597at2759"/>
<organism evidence="8 9">
    <name type="scientific">Mycoemilia scoparia</name>
    <dbReference type="NCBI Taxonomy" id="417184"/>
    <lineage>
        <taxon>Eukaryota</taxon>
        <taxon>Fungi</taxon>
        <taxon>Fungi incertae sedis</taxon>
        <taxon>Zoopagomycota</taxon>
        <taxon>Kickxellomycotina</taxon>
        <taxon>Kickxellomycetes</taxon>
        <taxon>Kickxellales</taxon>
        <taxon>Kickxellaceae</taxon>
        <taxon>Mycoemilia</taxon>
    </lineage>
</organism>
<dbReference type="Pfam" id="PF03914">
    <property type="entry name" value="CBF"/>
    <property type="match status" value="1"/>
</dbReference>
<comment type="similarity">
    <text evidence="2">Belongs to the CBF/MAK21 family.</text>
</comment>
<dbReference type="Pfam" id="PF07540">
    <property type="entry name" value="NOC3p"/>
    <property type="match status" value="1"/>
</dbReference>
<dbReference type="EMBL" id="JANBPU010000001">
    <property type="protein sequence ID" value="KAJ1922323.1"/>
    <property type="molecule type" value="Genomic_DNA"/>
</dbReference>
<proteinExistence type="inferred from homology"/>
<comment type="caution">
    <text evidence="8">The sequence shown here is derived from an EMBL/GenBank/DDBJ whole genome shotgun (WGS) entry which is preliminary data.</text>
</comment>
<feature type="compositionally biased region" description="Acidic residues" evidence="5">
    <location>
        <begin position="129"/>
        <end position="158"/>
    </location>
</feature>
<dbReference type="InterPro" id="IPR011501">
    <property type="entry name" value="Noc3_N"/>
</dbReference>
<accession>A0A9W8ABT8</accession>
<feature type="compositionally biased region" description="Acidic residues" evidence="5">
    <location>
        <begin position="244"/>
        <end position="262"/>
    </location>
</feature>
<dbReference type="GO" id="GO:0003682">
    <property type="term" value="F:chromatin binding"/>
    <property type="evidence" value="ECO:0007669"/>
    <property type="project" value="TreeGrafter"/>
</dbReference>
<dbReference type="GO" id="GO:0006270">
    <property type="term" value="P:DNA replication initiation"/>
    <property type="evidence" value="ECO:0007669"/>
    <property type="project" value="TreeGrafter"/>
</dbReference>
<evidence type="ECO:0000256" key="1">
    <source>
        <dbReference type="ARBA" id="ARBA00004604"/>
    </source>
</evidence>
<dbReference type="InterPro" id="IPR016903">
    <property type="entry name" value="Nucleolar_cplx-assoc_3"/>
</dbReference>
<keyword evidence="3" id="KW-0175">Coiled coil</keyword>
<feature type="domain" description="Nucleolar complex-associated protein 3 N-terminal" evidence="7">
    <location>
        <begin position="325"/>
        <end position="419"/>
    </location>
</feature>
<protein>
    <recommendedName>
        <fullName evidence="10">Nucleolar complex protein 3 homolog</fullName>
    </recommendedName>
</protein>
<dbReference type="PANTHER" id="PTHR14428:SF5">
    <property type="entry name" value="NUCLEOLAR COMPLEX PROTEIN 3 HOMOLOG"/>
    <property type="match status" value="1"/>
</dbReference>
<evidence type="ECO:0000313" key="8">
    <source>
        <dbReference type="EMBL" id="KAJ1922323.1"/>
    </source>
</evidence>
<reference evidence="8" key="1">
    <citation type="submission" date="2022-07" db="EMBL/GenBank/DDBJ databases">
        <title>Phylogenomic reconstructions and comparative analyses of Kickxellomycotina fungi.</title>
        <authorList>
            <person name="Reynolds N.K."/>
            <person name="Stajich J.E."/>
            <person name="Barry K."/>
            <person name="Grigoriev I.V."/>
            <person name="Crous P."/>
            <person name="Smith M.E."/>
        </authorList>
    </citation>
    <scope>NUCLEOTIDE SEQUENCE</scope>
    <source>
        <strain evidence="8">NBRC 100468</strain>
    </source>
</reference>
<gene>
    <name evidence="8" type="ORF">H4219_000185</name>
</gene>
<evidence type="ECO:0000256" key="4">
    <source>
        <dbReference type="ARBA" id="ARBA00023242"/>
    </source>
</evidence>
<evidence type="ECO:0000313" key="9">
    <source>
        <dbReference type="Proteomes" id="UP001150538"/>
    </source>
</evidence>
<feature type="compositionally biased region" description="Basic and acidic residues" evidence="5">
    <location>
        <begin position="91"/>
        <end position="118"/>
    </location>
</feature>
<dbReference type="Proteomes" id="UP001150538">
    <property type="component" value="Unassembled WGS sequence"/>
</dbReference>
<feature type="compositionally biased region" description="Basic residues" evidence="5">
    <location>
        <begin position="15"/>
        <end position="28"/>
    </location>
</feature>
<keyword evidence="9" id="KW-1185">Reference proteome</keyword>